<organism evidence="2 3">
    <name type="scientific">Oceanobacillus iheyensis (strain DSM 14371 / CIP 107618 / JCM 11309 / KCTC 3954 / HTE831)</name>
    <dbReference type="NCBI Taxonomy" id="221109"/>
    <lineage>
        <taxon>Bacteria</taxon>
        <taxon>Bacillati</taxon>
        <taxon>Bacillota</taxon>
        <taxon>Bacilli</taxon>
        <taxon>Bacillales</taxon>
        <taxon>Bacillaceae</taxon>
        <taxon>Oceanobacillus</taxon>
    </lineage>
</organism>
<evidence type="ECO:0000313" key="3">
    <source>
        <dbReference type="Proteomes" id="UP000000822"/>
    </source>
</evidence>
<dbReference type="KEGG" id="oih:OB1027"/>
<reference evidence="2 3" key="1">
    <citation type="journal article" date="2001" name="FEMS Microbiol. Lett.">
        <title>Oceanobacillus iheyensis gen. nov., sp. nov., a deep-sea extremely halotolerant and alkaliphilic species isolated from a depth of 1050 m on the Iheya Ridge.</title>
        <authorList>
            <person name="Lu J."/>
            <person name="Nogi Y."/>
            <person name="Takami H."/>
        </authorList>
    </citation>
    <scope>NUCLEOTIDE SEQUENCE [LARGE SCALE GENOMIC DNA]</scope>
    <source>
        <strain evidence="3">DSM 14371 / CIP 107618 / JCM 11309 / KCTC 3954 / HTE831</strain>
    </source>
</reference>
<dbReference type="RefSeq" id="WP_011065429.1">
    <property type="nucleotide sequence ID" value="NC_004193.1"/>
</dbReference>
<dbReference type="EMBL" id="BA000028">
    <property type="protein sequence ID" value="BAC12983.1"/>
    <property type="molecule type" value="Genomic_DNA"/>
</dbReference>
<evidence type="ECO:0000313" key="2">
    <source>
        <dbReference type="EMBL" id="BAC12983.1"/>
    </source>
</evidence>
<protein>
    <submittedName>
        <fullName evidence="2">Uncharacterized protein</fullName>
    </submittedName>
</protein>
<keyword evidence="1" id="KW-1133">Transmembrane helix</keyword>
<dbReference type="eggNOG" id="ENOG50308XY">
    <property type="taxonomic scope" value="Bacteria"/>
</dbReference>
<dbReference type="HOGENOM" id="CLU_3101536_0_0_9"/>
<dbReference type="STRING" id="221109.gene:10733265"/>
<proteinExistence type="predicted"/>
<accession>Q8CUT0</accession>
<feature type="transmembrane region" description="Helical" evidence="1">
    <location>
        <begin position="6"/>
        <end position="25"/>
    </location>
</feature>
<reference evidence="2 3" key="2">
    <citation type="journal article" date="2002" name="Nucleic Acids Res.">
        <title>Genome sequence of Oceanobacillus iheyensis isolated from the Iheya Ridge and its unexpected adaptive capabilities to extreme environments.</title>
        <authorList>
            <person name="Takami H."/>
            <person name="Takaki Y."/>
            <person name="Uchiyama I."/>
        </authorList>
    </citation>
    <scope>NUCLEOTIDE SEQUENCE [LARGE SCALE GENOMIC DNA]</scope>
    <source>
        <strain evidence="3">DSM 14371 / CIP 107618 / JCM 11309 / KCTC 3954 / HTE831</strain>
    </source>
</reference>
<dbReference type="Proteomes" id="UP000000822">
    <property type="component" value="Chromosome"/>
</dbReference>
<sequence>MESFLIIISYIIPFAILYFVIVTAVKRGIDQSEAGRIIIENKLRIKEQDKK</sequence>
<keyword evidence="1" id="KW-0472">Membrane</keyword>
<evidence type="ECO:0000256" key="1">
    <source>
        <dbReference type="SAM" id="Phobius"/>
    </source>
</evidence>
<keyword evidence="3" id="KW-1185">Reference proteome</keyword>
<dbReference type="AlphaFoldDB" id="Q8CUT0"/>
<name>Q8CUT0_OCEIH</name>
<gene>
    <name evidence="2" type="ordered locus">OB1027</name>
</gene>
<keyword evidence="1" id="KW-0812">Transmembrane</keyword>